<evidence type="ECO:0000313" key="7">
    <source>
        <dbReference type="EMBL" id="PZF76788.1"/>
    </source>
</evidence>
<keyword evidence="6" id="KW-0067">ATP-binding</keyword>
<dbReference type="Pfam" id="PF01513">
    <property type="entry name" value="NAD_kinase"/>
    <property type="match status" value="1"/>
</dbReference>
<comment type="caution">
    <text evidence="7">The sequence shown here is derived from an EMBL/GenBank/DDBJ whole genome shotgun (WGS) entry which is preliminary data.</text>
</comment>
<accession>A0A2W2B9R2</accession>
<name>A0A2W2B9R2_9HYPH</name>
<dbReference type="InterPro" id="IPR002504">
    <property type="entry name" value="NADK"/>
</dbReference>
<dbReference type="GO" id="GO:0046872">
    <property type="term" value="F:metal ion binding"/>
    <property type="evidence" value="ECO:0007669"/>
    <property type="project" value="UniProtKB-UniRule"/>
</dbReference>
<comment type="catalytic activity">
    <reaction evidence="5 6">
        <text>NAD(+) + ATP = ADP + NADP(+) + H(+)</text>
        <dbReference type="Rhea" id="RHEA:18629"/>
        <dbReference type="ChEBI" id="CHEBI:15378"/>
        <dbReference type="ChEBI" id="CHEBI:30616"/>
        <dbReference type="ChEBI" id="CHEBI:57540"/>
        <dbReference type="ChEBI" id="CHEBI:58349"/>
        <dbReference type="ChEBI" id="CHEBI:456216"/>
        <dbReference type="EC" id="2.7.1.23"/>
    </reaction>
</comment>
<dbReference type="Gene3D" id="3.40.50.10330">
    <property type="entry name" value="Probable inorganic polyphosphate/atp-NAD kinase, domain 1"/>
    <property type="match status" value="1"/>
</dbReference>
<gene>
    <name evidence="6" type="primary">nadK</name>
    <name evidence="7" type="ORF">DK847_09960</name>
</gene>
<evidence type="ECO:0000256" key="2">
    <source>
        <dbReference type="ARBA" id="ARBA00022777"/>
    </source>
</evidence>
<dbReference type="GO" id="GO:0019674">
    <property type="term" value="P:NAD+ metabolic process"/>
    <property type="evidence" value="ECO:0007669"/>
    <property type="project" value="InterPro"/>
</dbReference>
<dbReference type="GO" id="GO:0003951">
    <property type="term" value="F:NAD+ kinase activity"/>
    <property type="evidence" value="ECO:0007669"/>
    <property type="project" value="UniProtKB-UniRule"/>
</dbReference>
<keyword evidence="6" id="KW-0963">Cytoplasm</keyword>
<dbReference type="GO" id="GO:0005524">
    <property type="term" value="F:ATP binding"/>
    <property type="evidence" value="ECO:0007669"/>
    <property type="project" value="UniProtKB-KW"/>
</dbReference>
<dbReference type="EC" id="2.7.1.23" evidence="6"/>
<feature type="binding site" evidence="6">
    <location>
        <begin position="114"/>
        <end position="115"/>
    </location>
    <ligand>
        <name>NAD(+)</name>
        <dbReference type="ChEBI" id="CHEBI:57540"/>
    </ligand>
</feature>
<feature type="active site" description="Proton acceptor" evidence="6">
    <location>
        <position position="44"/>
    </location>
</feature>
<keyword evidence="1 6" id="KW-0808">Transferase</keyword>
<evidence type="ECO:0000256" key="4">
    <source>
        <dbReference type="ARBA" id="ARBA00023027"/>
    </source>
</evidence>
<evidence type="ECO:0000256" key="1">
    <source>
        <dbReference type="ARBA" id="ARBA00022679"/>
    </source>
</evidence>
<evidence type="ECO:0000256" key="6">
    <source>
        <dbReference type="HAMAP-Rule" id="MF_00361"/>
    </source>
</evidence>
<dbReference type="InterPro" id="IPR017437">
    <property type="entry name" value="ATP-NAD_kinase_PpnK-typ_C"/>
</dbReference>
<dbReference type="GO" id="GO:0005737">
    <property type="term" value="C:cytoplasm"/>
    <property type="evidence" value="ECO:0007669"/>
    <property type="project" value="UniProtKB-SubCell"/>
</dbReference>
<dbReference type="Proteomes" id="UP000248795">
    <property type="component" value="Unassembled WGS sequence"/>
</dbReference>
<reference evidence="8" key="1">
    <citation type="submission" date="2018-06" db="EMBL/GenBank/DDBJ databases">
        <title>Aestuariibacter litoralis strain KCTC 52945T.</title>
        <authorList>
            <person name="Li X."/>
            <person name="Salam N."/>
            <person name="Li J.-L."/>
            <person name="Chen Y.-M."/>
            <person name="Yang Z.-W."/>
            <person name="Zhang L.-Y."/>
            <person name="Han M.-X."/>
            <person name="Xiao M."/>
            <person name="Li W.-J."/>
        </authorList>
    </citation>
    <scope>NUCLEOTIDE SEQUENCE [LARGE SCALE GENOMIC DNA]</scope>
    <source>
        <strain evidence="8">KCTC 52945</strain>
    </source>
</reference>
<keyword evidence="3 6" id="KW-0521">NADP</keyword>
<dbReference type="PANTHER" id="PTHR20275:SF0">
    <property type="entry name" value="NAD KINASE"/>
    <property type="match status" value="1"/>
</dbReference>
<proteinExistence type="inferred from homology"/>
<dbReference type="EMBL" id="QKVK01000004">
    <property type="protein sequence ID" value="PZF76788.1"/>
    <property type="molecule type" value="Genomic_DNA"/>
</dbReference>
<feature type="binding site" evidence="6">
    <location>
        <begin position="44"/>
        <end position="45"/>
    </location>
    <ligand>
        <name>NAD(+)</name>
        <dbReference type="ChEBI" id="CHEBI:57540"/>
    </ligand>
</feature>
<keyword evidence="4 6" id="KW-0520">NAD</keyword>
<dbReference type="AlphaFoldDB" id="A0A2W2B9R2"/>
<dbReference type="HAMAP" id="MF_00361">
    <property type="entry name" value="NAD_kinase"/>
    <property type="match status" value="1"/>
</dbReference>
<sequence length="255" mass="27635">MTFRSIAFLASDSPEAREAIQTLTRRHGNADPSQADCVVALGGDGLMLQALHRFVSTGIPIYGMNRGTVGFLMNDYAADGLAERLAAAELTTIHPLAMTAVDETGKTHRAIAFNEVSLLRQRHQAAKLMIAIDDRPRLEELTCDGILVATPAGSTAYNLSAHGPILPINSDLLALTPISAFRPRGWRGAILPSAAKVTISIMEGDKRPVAAVADHVEVRHVRQVEVAQDTSRAARILFDPGHSLAERVLREQFRF</sequence>
<evidence type="ECO:0000256" key="5">
    <source>
        <dbReference type="ARBA" id="ARBA00047925"/>
    </source>
</evidence>
<dbReference type="RefSeq" id="WP_111198258.1">
    <property type="nucleotide sequence ID" value="NZ_QKVK01000004.1"/>
</dbReference>
<dbReference type="GO" id="GO:0051287">
    <property type="term" value="F:NAD binding"/>
    <property type="evidence" value="ECO:0007669"/>
    <property type="project" value="UniProtKB-ARBA"/>
</dbReference>
<feature type="binding site" evidence="6">
    <location>
        <begin position="155"/>
        <end position="160"/>
    </location>
    <ligand>
        <name>NAD(+)</name>
        <dbReference type="ChEBI" id="CHEBI:57540"/>
    </ligand>
</feature>
<keyword evidence="2 6" id="KW-0418">Kinase</keyword>
<keyword evidence="6" id="KW-0547">Nucleotide-binding</keyword>
<keyword evidence="8" id="KW-1185">Reference proteome</keyword>
<dbReference type="Pfam" id="PF20143">
    <property type="entry name" value="NAD_kinase_C"/>
    <property type="match status" value="1"/>
</dbReference>
<evidence type="ECO:0000313" key="8">
    <source>
        <dbReference type="Proteomes" id="UP000248795"/>
    </source>
</evidence>
<dbReference type="Gene3D" id="2.60.200.30">
    <property type="entry name" value="Probable inorganic polyphosphate/atp-NAD kinase, domain 2"/>
    <property type="match status" value="1"/>
</dbReference>
<dbReference type="NCBIfam" id="NF003406">
    <property type="entry name" value="PRK04761.1"/>
    <property type="match status" value="1"/>
</dbReference>
<comment type="function">
    <text evidence="6">Involved in the regulation of the intracellular balance of NAD and NADP, and is a key enzyme in the biosynthesis of NADP. Catalyzes specifically the phosphorylation on 2'-hydroxyl of the adenosine moiety of NAD to yield NADP.</text>
</comment>
<dbReference type="PANTHER" id="PTHR20275">
    <property type="entry name" value="NAD KINASE"/>
    <property type="match status" value="1"/>
</dbReference>
<dbReference type="GO" id="GO:0006741">
    <property type="term" value="P:NADP+ biosynthetic process"/>
    <property type="evidence" value="ECO:0007669"/>
    <property type="project" value="UniProtKB-UniRule"/>
</dbReference>
<comment type="subcellular location">
    <subcellularLocation>
        <location evidence="6">Cytoplasm</location>
    </subcellularLocation>
</comment>
<dbReference type="InterPro" id="IPR017438">
    <property type="entry name" value="ATP-NAD_kinase_N"/>
</dbReference>
<feature type="binding site" evidence="6">
    <location>
        <position position="144"/>
    </location>
    <ligand>
        <name>NAD(+)</name>
        <dbReference type="ChEBI" id="CHEBI:57540"/>
    </ligand>
</feature>
<comment type="caution">
    <text evidence="6">Lacks conserved residue(s) required for the propagation of feature annotation.</text>
</comment>
<comment type="cofactor">
    <cofactor evidence="6">
        <name>a divalent metal cation</name>
        <dbReference type="ChEBI" id="CHEBI:60240"/>
    </cofactor>
</comment>
<dbReference type="InterPro" id="IPR016064">
    <property type="entry name" value="NAD/diacylglycerol_kinase_sf"/>
</dbReference>
<feature type="binding site" evidence="6">
    <location>
        <position position="152"/>
    </location>
    <ligand>
        <name>NAD(+)</name>
        <dbReference type="ChEBI" id="CHEBI:57540"/>
    </ligand>
</feature>
<organism evidence="7 8">
    <name type="scientific">Aestuariivirga litoralis</name>
    <dbReference type="NCBI Taxonomy" id="2650924"/>
    <lineage>
        <taxon>Bacteria</taxon>
        <taxon>Pseudomonadati</taxon>
        <taxon>Pseudomonadota</taxon>
        <taxon>Alphaproteobacteria</taxon>
        <taxon>Hyphomicrobiales</taxon>
        <taxon>Aestuariivirgaceae</taxon>
        <taxon>Aestuariivirga</taxon>
    </lineage>
</organism>
<comment type="similarity">
    <text evidence="6">Belongs to the NAD kinase family.</text>
</comment>
<dbReference type="SUPFAM" id="SSF111331">
    <property type="entry name" value="NAD kinase/diacylglycerol kinase-like"/>
    <property type="match status" value="1"/>
</dbReference>
<evidence type="ECO:0000256" key="3">
    <source>
        <dbReference type="ARBA" id="ARBA00022857"/>
    </source>
</evidence>
<protein>
    <recommendedName>
        <fullName evidence="6">NAD kinase</fullName>
        <ecNumber evidence="6">2.7.1.23</ecNumber>
    </recommendedName>
    <alternativeName>
        <fullName evidence="6">ATP-dependent NAD kinase</fullName>
    </alternativeName>
</protein>